<dbReference type="OrthoDB" id="5945905at2759"/>
<dbReference type="Pfam" id="PF13359">
    <property type="entry name" value="DDE_Tnp_4"/>
    <property type="match status" value="1"/>
</dbReference>
<dbReference type="AlphaFoldDB" id="F4RS32"/>
<dbReference type="InParanoid" id="F4RS32"/>
<dbReference type="InterPro" id="IPR027806">
    <property type="entry name" value="HARBI1_dom"/>
</dbReference>
<evidence type="ECO:0000256" key="2">
    <source>
        <dbReference type="ARBA" id="ARBA00022723"/>
    </source>
</evidence>
<evidence type="ECO:0000259" key="3">
    <source>
        <dbReference type="Pfam" id="PF13359"/>
    </source>
</evidence>
<evidence type="ECO:0000313" key="5">
    <source>
        <dbReference type="Proteomes" id="UP000001072"/>
    </source>
</evidence>
<reference evidence="5" key="1">
    <citation type="journal article" date="2011" name="Proc. Natl. Acad. Sci. U.S.A.">
        <title>Obligate biotrophy features unraveled by the genomic analysis of rust fungi.</title>
        <authorList>
            <person name="Duplessis S."/>
            <person name="Cuomo C.A."/>
            <person name="Lin Y.-C."/>
            <person name="Aerts A."/>
            <person name="Tisserant E."/>
            <person name="Veneault-Fourrey C."/>
            <person name="Joly D.L."/>
            <person name="Hacquard S."/>
            <person name="Amselem J."/>
            <person name="Cantarel B.L."/>
            <person name="Chiu R."/>
            <person name="Coutinho P.M."/>
            <person name="Feau N."/>
            <person name="Field M."/>
            <person name="Frey P."/>
            <person name="Gelhaye E."/>
            <person name="Goldberg J."/>
            <person name="Grabherr M.G."/>
            <person name="Kodira C.D."/>
            <person name="Kohler A."/>
            <person name="Kuees U."/>
            <person name="Lindquist E.A."/>
            <person name="Lucas S.M."/>
            <person name="Mago R."/>
            <person name="Mauceli E."/>
            <person name="Morin E."/>
            <person name="Murat C."/>
            <person name="Pangilinan J.L."/>
            <person name="Park R."/>
            <person name="Pearson M."/>
            <person name="Quesneville H."/>
            <person name="Rouhier N."/>
            <person name="Sakthikumar S."/>
            <person name="Salamov A.A."/>
            <person name="Schmutz J."/>
            <person name="Selles B."/>
            <person name="Shapiro H."/>
            <person name="Tanguay P."/>
            <person name="Tuskan G.A."/>
            <person name="Henrissat B."/>
            <person name="Van de Peer Y."/>
            <person name="Rouze P."/>
            <person name="Ellis J.G."/>
            <person name="Dodds P.N."/>
            <person name="Schein J.E."/>
            <person name="Zhong S."/>
            <person name="Hamelin R.C."/>
            <person name="Grigoriev I.V."/>
            <person name="Szabo L.J."/>
            <person name="Martin F."/>
        </authorList>
    </citation>
    <scope>NUCLEOTIDE SEQUENCE [LARGE SCALE GENOMIC DNA]</scope>
    <source>
        <strain evidence="5">98AG31 / pathotype 3-4-7</strain>
    </source>
</reference>
<dbReference type="HOGENOM" id="CLU_059042_0_0_1"/>
<sequence>MLMLAWWHIYQVEEYREILQYLTYMERLGGDPLPDLSCRRVNVETWHPQISQMTTRFYPDEILAIHHWGGFPETIILPNRAREDGRTALAIYMARLATPSCYFDLSQTFGRELSIIGRICRAVQSWIYENWGSLLQWDPRRYPPNVLEGFATSLVQERNCPMDNCVGFLDGTVWRMARPKYNQRAFYNGHKRVHSLKYQAAVTPDGITANLTEAYIGSRHDTAILRMSGLSEVLERNAKGFDGRQMMLYGDQGYQNSAVLLTPYVGLNLGPEQAAFNWIMASVRVAVEHELGRLRNIIRMTQYKGNLRFYVNELNQFYHCAVIMKNFLVCCGRGPLGGVAPPPTLDVYLAGRRMPNDLVPRDRAHEVIEDPNEQVDEA</sequence>
<evidence type="ECO:0000313" key="4">
    <source>
        <dbReference type="EMBL" id="EGG04849.1"/>
    </source>
</evidence>
<dbReference type="GO" id="GO:0046872">
    <property type="term" value="F:metal ion binding"/>
    <property type="evidence" value="ECO:0007669"/>
    <property type="project" value="UniProtKB-KW"/>
</dbReference>
<keyword evidence="5" id="KW-1185">Reference proteome</keyword>
<evidence type="ECO:0000256" key="1">
    <source>
        <dbReference type="ARBA" id="ARBA00001968"/>
    </source>
</evidence>
<dbReference type="RefSeq" id="XP_007411940.1">
    <property type="nucleotide sequence ID" value="XM_007411878.1"/>
</dbReference>
<name>F4RS32_MELLP</name>
<dbReference type="KEGG" id="mlr:MELLADRAFT_72295"/>
<keyword evidence="2" id="KW-0479">Metal-binding</keyword>
<gene>
    <name evidence="4" type="ORF">MELLADRAFT_72295</name>
</gene>
<dbReference type="Proteomes" id="UP000001072">
    <property type="component" value="Unassembled WGS sequence"/>
</dbReference>
<dbReference type="eggNOG" id="ENOG502RZYI">
    <property type="taxonomic scope" value="Eukaryota"/>
</dbReference>
<dbReference type="GeneID" id="18932062"/>
<proteinExistence type="predicted"/>
<feature type="domain" description="DDE Tnp4" evidence="3">
    <location>
        <begin position="169"/>
        <end position="326"/>
    </location>
</feature>
<protein>
    <recommendedName>
        <fullName evidence="3">DDE Tnp4 domain-containing protein</fullName>
    </recommendedName>
</protein>
<organism evidence="5">
    <name type="scientific">Melampsora larici-populina (strain 98AG31 / pathotype 3-4-7)</name>
    <name type="common">Poplar leaf rust fungus</name>
    <dbReference type="NCBI Taxonomy" id="747676"/>
    <lineage>
        <taxon>Eukaryota</taxon>
        <taxon>Fungi</taxon>
        <taxon>Dikarya</taxon>
        <taxon>Basidiomycota</taxon>
        <taxon>Pucciniomycotina</taxon>
        <taxon>Pucciniomycetes</taxon>
        <taxon>Pucciniales</taxon>
        <taxon>Melampsoraceae</taxon>
        <taxon>Melampsora</taxon>
    </lineage>
</organism>
<dbReference type="EMBL" id="GL883116">
    <property type="protein sequence ID" value="EGG04849.1"/>
    <property type="molecule type" value="Genomic_DNA"/>
</dbReference>
<dbReference type="VEuPathDB" id="FungiDB:MELLADRAFT_72295"/>
<accession>F4RS32</accession>
<comment type="cofactor">
    <cofactor evidence="1">
        <name>a divalent metal cation</name>
        <dbReference type="ChEBI" id="CHEBI:60240"/>
    </cofactor>
</comment>